<dbReference type="AlphaFoldDB" id="A0A7Z8JZC4"/>
<dbReference type="InterPro" id="IPR002575">
    <property type="entry name" value="Aminoglycoside_PTrfase"/>
</dbReference>
<dbReference type="Proteomes" id="UP000308121">
    <property type="component" value="Unassembled WGS sequence"/>
</dbReference>
<dbReference type="EMBL" id="SZYE01000056">
    <property type="protein sequence ID" value="TKR23863.1"/>
    <property type="molecule type" value="Genomic_DNA"/>
</dbReference>
<dbReference type="InterPro" id="IPR011009">
    <property type="entry name" value="Kinase-like_dom_sf"/>
</dbReference>
<dbReference type="SUPFAM" id="SSF56112">
    <property type="entry name" value="Protein kinase-like (PK-like)"/>
    <property type="match status" value="1"/>
</dbReference>
<comment type="similarity">
    <text evidence="1">Belongs to the pseudomonas-type ThrB family.</text>
</comment>
<dbReference type="GO" id="GO:0004413">
    <property type="term" value="F:homoserine kinase activity"/>
    <property type="evidence" value="ECO:0007669"/>
    <property type="project" value="TreeGrafter"/>
</dbReference>
<dbReference type="InterPro" id="IPR050249">
    <property type="entry name" value="Pseudomonas-type_ThrB"/>
</dbReference>
<evidence type="ECO:0000313" key="5">
    <source>
        <dbReference type="Proteomes" id="UP000308121"/>
    </source>
</evidence>
<dbReference type="OrthoDB" id="241498at2"/>
<dbReference type="RefSeq" id="WP_154729349.1">
    <property type="nucleotide sequence ID" value="NZ_SZYE01000056.1"/>
</dbReference>
<dbReference type="PANTHER" id="PTHR21064:SF6">
    <property type="entry name" value="AMINOGLYCOSIDE PHOSPHOTRANSFERASE DOMAIN-CONTAINING PROTEIN"/>
    <property type="match status" value="1"/>
</dbReference>
<name>A0A7Z8JZC4_9CELL</name>
<keyword evidence="4" id="KW-0808">Transferase</keyword>
<gene>
    <name evidence="4" type="ORF">FA014_08975</name>
</gene>
<protein>
    <submittedName>
        <fullName evidence="4">Phosphotransferase</fullName>
    </submittedName>
</protein>
<evidence type="ECO:0000256" key="1">
    <source>
        <dbReference type="ARBA" id="ARBA00038240"/>
    </source>
</evidence>
<proteinExistence type="inferred from homology"/>
<dbReference type="GO" id="GO:0009088">
    <property type="term" value="P:threonine biosynthetic process"/>
    <property type="evidence" value="ECO:0007669"/>
    <property type="project" value="TreeGrafter"/>
</dbReference>
<sequence length="356" mass="38133">MTTDDTLGSTGLAEPDPPFGRLAAGDPGPRWLHAAVCAAWGWDPPRTAVDLLALSHNATFRVSVDGRPVAVTRVAPPAYLEDTAAVESEVAWMAALGDAGTVRVPTVVPPVDGRDVALVADDEEQHWVCLTWRYVAGPSLEDALPGAADAAAWHRRVGTTAALLHEHALGYHRPPDFVRPTWEPADLVGPGSRWGAWERARLPAADLTLLGRARTAALDAVQDASRAPDAWGLVHADLRPGNLLLDGDDVTLIDFDDCGFSWFVLDLAGALSYVEHLPDAADRAQAWVAGYQEVRPLTRQDARTACALSMLRRLQLLGRTVTDPRGGPSGALRAEQPAGSVLVAERYLRSATWLLG</sequence>
<evidence type="ECO:0000259" key="3">
    <source>
        <dbReference type="Pfam" id="PF01636"/>
    </source>
</evidence>
<evidence type="ECO:0000313" key="4">
    <source>
        <dbReference type="EMBL" id="TKR23863.1"/>
    </source>
</evidence>
<feature type="region of interest" description="Disordered" evidence="2">
    <location>
        <begin position="1"/>
        <end position="25"/>
    </location>
</feature>
<dbReference type="Pfam" id="PF01636">
    <property type="entry name" value="APH"/>
    <property type="match status" value="1"/>
</dbReference>
<feature type="domain" description="Aminoglycoside phosphotransferase" evidence="3">
    <location>
        <begin position="56"/>
        <end position="297"/>
    </location>
</feature>
<dbReference type="Gene3D" id="3.90.1200.10">
    <property type="match status" value="1"/>
</dbReference>
<reference evidence="4 5" key="1">
    <citation type="submission" date="2019-05" db="EMBL/GenBank/DDBJ databases">
        <title>Genome sequence of Cellulomonas hominis strain CS1.</title>
        <authorList>
            <person name="Belmont J."/>
            <person name="Maclea K.S."/>
        </authorList>
    </citation>
    <scope>NUCLEOTIDE SEQUENCE [LARGE SCALE GENOMIC DNA]</scope>
    <source>
        <strain evidence="4 5">CS1</strain>
    </source>
</reference>
<comment type="caution">
    <text evidence="4">The sequence shown here is derived from an EMBL/GenBank/DDBJ whole genome shotgun (WGS) entry which is preliminary data.</text>
</comment>
<evidence type="ECO:0000256" key="2">
    <source>
        <dbReference type="SAM" id="MobiDB-lite"/>
    </source>
</evidence>
<organism evidence="4 5">
    <name type="scientific">Cellulomonas hominis</name>
    <dbReference type="NCBI Taxonomy" id="156981"/>
    <lineage>
        <taxon>Bacteria</taxon>
        <taxon>Bacillati</taxon>
        <taxon>Actinomycetota</taxon>
        <taxon>Actinomycetes</taxon>
        <taxon>Micrococcales</taxon>
        <taxon>Cellulomonadaceae</taxon>
        <taxon>Cellulomonas</taxon>
    </lineage>
</organism>
<dbReference type="PANTHER" id="PTHR21064">
    <property type="entry name" value="AMINOGLYCOSIDE PHOSPHOTRANSFERASE DOMAIN-CONTAINING PROTEIN-RELATED"/>
    <property type="match status" value="1"/>
</dbReference>
<accession>A0A7Z8JZC4</accession>